<evidence type="ECO:0000313" key="3">
    <source>
        <dbReference type="EMBL" id="CAJ1395271.1"/>
    </source>
</evidence>
<proteinExistence type="predicted"/>
<keyword evidence="4" id="KW-1185">Reference proteome</keyword>
<evidence type="ECO:0000256" key="2">
    <source>
        <dbReference type="SAM" id="Phobius"/>
    </source>
</evidence>
<dbReference type="Proteomes" id="UP001178507">
    <property type="component" value="Unassembled WGS sequence"/>
</dbReference>
<gene>
    <name evidence="3" type="ORF">EVOR1521_LOCUS19735</name>
</gene>
<evidence type="ECO:0000256" key="1">
    <source>
        <dbReference type="SAM" id="Coils"/>
    </source>
</evidence>
<feature type="coiled-coil region" evidence="1">
    <location>
        <begin position="49"/>
        <end position="76"/>
    </location>
</feature>
<comment type="caution">
    <text evidence="3">The sequence shown here is derived from an EMBL/GenBank/DDBJ whole genome shotgun (WGS) entry which is preliminary data.</text>
</comment>
<protein>
    <recommendedName>
        <fullName evidence="5">BTB domain-containing protein</fullName>
    </recommendedName>
</protein>
<evidence type="ECO:0008006" key="5">
    <source>
        <dbReference type="Google" id="ProtNLM"/>
    </source>
</evidence>
<keyword evidence="2" id="KW-0812">Transmembrane</keyword>
<dbReference type="AlphaFoldDB" id="A0AA36N9F2"/>
<evidence type="ECO:0000313" key="4">
    <source>
        <dbReference type="Proteomes" id="UP001178507"/>
    </source>
</evidence>
<organism evidence="3 4">
    <name type="scientific">Effrenium voratum</name>
    <dbReference type="NCBI Taxonomy" id="2562239"/>
    <lineage>
        <taxon>Eukaryota</taxon>
        <taxon>Sar</taxon>
        <taxon>Alveolata</taxon>
        <taxon>Dinophyceae</taxon>
        <taxon>Suessiales</taxon>
        <taxon>Symbiodiniaceae</taxon>
        <taxon>Effrenium</taxon>
    </lineage>
</organism>
<keyword evidence="2" id="KW-1133">Transmembrane helix</keyword>
<accession>A0AA36N9F2</accession>
<sequence>MDVHQPGKCGGHVCLPGASEQTEKCPRFCGVPISASKPTLPNLAVELLRRHHLEALQRLEAENAALRAQLAAQKCASCCEAHEEKPSAGELSLTVDPPCVVPEAVDGTFSAWSSALCSPPVQLRIIADDVSMTLTVHKAVLQRSPYFQARLAEHWMRESAGLLPLRLPPGCPASAASLVFRHLYVQEKSTPGGLARSGAQLRLGDATVAIGAQQLAEMLLLEDLAEELSRVATSLLASPEEARRLQERFVSLPPQLTKVCQAVQRSPAAELRAEELALMLRGSAGSAPARPQAQAVLAACAEAGAPQACREAVISALEALPFKIPLAPDKGVDKVRINRAAFEWLWDLAEDYVLVTEIPSNECSNACGRSLLPFFTGLARAQELHSSPRCPNELFDDTAEPVRLAFGAYLQHLAILQQCEELNQAFRLGAAKTVKSPVIHRSQTCTIHYPNMLHFGLWPASQNLLPRLLQAPAARAVVLSSLLELPAEALAELVTDALLEALGADAVVVCNILAKDPNVLASWATCKRLLALPLLAQRRLCACLAPSLGSLSQDIAQVVVQVLAGNSDMDSKHRVEEDVVSRHWWRALWLLISVLLIAMILRLSRVSDVV</sequence>
<keyword evidence="2" id="KW-0472">Membrane</keyword>
<reference evidence="3" key="1">
    <citation type="submission" date="2023-08" db="EMBL/GenBank/DDBJ databases">
        <authorList>
            <person name="Chen Y."/>
            <person name="Shah S."/>
            <person name="Dougan E. K."/>
            <person name="Thang M."/>
            <person name="Chan C."/>
        </authorList>
    </citation>
    <scope>NUCLEOTIDE SEQUENCE</scope>
</reference>
<keyword evidence="1" id="KW-0175">Coiled coil</keyword>
<dbReference type="EMBL" id="CAUJNA010003112">
    <property type="protein sequence ID" value="CAJ1395271.1"/>
    <property type="molecule type" value="Genomic_DNA"/>
</dbReference>
<name>A0AA36N9F2_9DINO</name>
<feature type="transmembrane region" description="Helical" evidence="2">
    <location>
        <begin position="584"/>
        <end position="603"/>
    </location>
</feature>